<reference evidence="3 4" key="1">
    <citation type="submission" date="2023-10" db="EMBL/GenBank/DDBJ databases">
        <title>Description of Microbulbifer bruguierae sp. nov., isolated from the sediments of mangrove plant Bruguiera sexangula and comparative genomic analyses of the genus Microbulbifer.</title>
        <authorList>
            <person name="Long M."/>
        </authorList>
    </citation>
    <scope>NUCLEOTIDE SEQUENCE [LARGE SCALE GENOMIC DNA]</scope>
    <source>
        <strain evidence="3 4">SPO729</strain>
    </source>
</reference>
<gene>
    <name evidence="3" type="ORF">R5R33_13240</name>
</gene>
<dbReference type="GO" id="GO:0006508">
    <property type="term" value="P:proteolysis"/>
    <property type="evidence" value="ECO:0007669"/>
    <property type="project" value="InterPro"/>
</dbReference>
<dbReference type="GO" id="GO:0004175">
    <property type="term" value="F:endopeptidase activity"/>
    <property type="evidence" value="ECO:0007669"/>
    <property type="project" value="TreeGrafter"/>
</dbReference>
<dbReference type="PANTHER" id="PTHR32060:SF30">
    <property type="entry name" value="CARBOXY-TERMINAL PROCESSING PROTEASE CTPA"/>
    <property type="match status" value="1"/>
</dbReference>
<dbReference type="Pfam" id="PF03572">
    <property type="entry name" value="Peptidase_S41"/>
    <property type="match status" value="1"/>
</dbReference>
<dbReference type="Proteomes" id="UP001302477">
    <property type="component" value="Chromosome"/>
</dbReference>
<evidence type="ECO:0000259" key="2">
    <source>
        <dbReference type="Pfam" id="PF03572"/>
    </source>
</evidence>
<dbReference type="InterPro" id="IPR005151">
    <property type="entry name" value="Tail-specific_protease"/>
</dbReference>
<dbReference type="PANTHER" id="PTHR32060">
    <property type="entry name" value="TAIL-SPECIFIC PROTEASE"/>
    <property type="match status" value="1"/>
</dbReference>
<dbReference type="GO" id="GO:0030288">
    <property type="term" value="C:outer membrane-bounded periplasmic space"/>
    <property type="evidence" value="ECO:0007669"/>
    <property type="project" value="TreeGrafter"/>
</dbReference>
<dbReference type="Gene3D" id="3.30.750.170">
    <property type="match status" value="1"/>
</dbReference>
<evidence type="ECO:0000256" key="1">
    <source>
        <dbReference type="SAM" id="SignalP"/>
    </source>
</evidence>
<organism evidence="3 4">
    <name type="scientific">Microbulbifer pacificus</name>
    <dbReference type="NCBI Taxonomy" id="407164"/>
    <lineage>
        <taxon>Bacteria</taxon>
        <taxon>Pseudomonadati</taxon>
        <taxon>Pseudomonadota</taxon>
        <taxon>Gammaproteobacteria</taxon>
        <taxon>Cellvibrionales</taxon>
        <taxon>Microbulbiferaceae</taxon>
        <taxon>Microbulbifer</taxon>
    </lineage>
</organism>
<dbReference type="RefSeq" id="WP_318953175.1">
    <property type="nucleotide sequence ID" value="NZ_CP137555.1"/>
</dbReference>
<accession>A0AAU0MZ37</accession>
<dbReference type="CDD" id="cd07561">
    <property type="entry name" value="Peptidase_S41_CPP_like"/>
    <property type="match status" value="1"/>
</dbReference>
<feature type="chain" id="PRO_5043602796" evidence="1">
    <location>
        <begin position="27"/>
        <end position="530"/>
    </location>
</feature>
<dbReference type="AlphaFoldDB" id="A0AAU0MZ37"/>
<keyword evidence="4" id="KW-1185">Reference proteome</keyword>
<dbReference type="Gene3D" id="2.30.42.10">
    <property type="match status" value="1"/>
</dbReference>
<dbReference type="KEGG" id="mpaf:R5R33_13240"/>
<keyword evidence="1" id="KW-0732">Signal</keyword>
<dbReference type="InterPro" id="IPR029045">
    <property type="entry name" value="ClpP/crotonase-like_dom_sf"/>
</dbReference>
<evidence type="ECO:0000313" key="3">
    <source>
        <dbReference type="EMBL" id="WOX04699.1"/>
    </source>
</evidence>
<evidence type="ECO:0000313" key="4">
    <source>
        <dbReference type="Proteomes" id="UP001302477"/>
    </source>
</evidence>
<protein>
    <submittedName>
        <fullName evidence="3">S41 family peptidase</fullName>
    </submittedName>
</protein>
<sequence length="530" mass="57317">MQALSKPSLRSLQLSLIASALFTLSACGGGSSGGSSSSDRGRGDNDVVWQQGVFQPAETFANRCEMPRTGTDPFSGRPYADVKGSTLDENNWLRSWSNDLYLWYDEIVDRNPAGFDTEAYFDTLKTTESTVSGAPKDQFHFLVPTDEWIAQSQSGIWVGYGVQWALLSPVPPREAVVAYTEQQNALGLPPRGARILSIDGYSIDVNTQAGVDALNAGLFPSAEGETHHFRFRYLDGSEHEIALTAGEVVSDPVQYVKVVDGAMGRKVGYMLFNDHIATAEKELVDGVNYLRGQGIDELVLDLRYNGGGYLAIASQLAYMIAGDMATAGRVFETLKFNDKHPETNPVTGEPLLGTPFYNETLGFSAEGGLLLPTLDLSRVFVLTGPNTCSASEAIINGLRGIDVEVVQIGETTCGKPYGFYPADNCGTTYFSIQFQGINSKGFGDYADGFTPAPSGDWGAEVNGCPVGDDWNHALGDVNEARFATALNYINSGSCNLYGVMSARAAEPASEQSTDFTLPKAVWRENRIYVR</sequence>
<dbReference type="EMBL" id="CP137555">
    <property type="protein sequence ID" value="WOX04699.1"/>
    <property type="molecule type" value="Genomic_DNA"/>
</dbReference>
<dbReference type="InterPro" id="IPR036034">
    <property type="entry name" value="PDZ_sf"/>
</dbReference>
<feature type="domain" description="Tail specific protease" evidence="2">
    <location>
        <begin position="266"/>
        <end position="415"/>
    </location>
</feature>
<dbReference type="PROSITE" id="PS51257">
    <property type="entry name" value="PROKAR_LIPOPROTEIN"/>
    <property type="match status" value="1"/>
</dbReference>
<proteinExistence type="predicted"/>
<dbReference type="GO" id="GO:0007165">
    <property type="term" value="P:signal transduction"/>
    <property type="evidence" value="ECO:0007669"/>
    <property type="project" value="TreeGrafter"/>
</dbReference>
<name>A0AAU0MZ37_9GAMM</name>
<dbReference type="Gene3D" id="3.90.226.10">
    <property type="entry name" value="2-enoyl-CoA Hydratase, Chain A, domain 1"/>
    <property type="match status" value="1"/>
</dbReference>
<dbReference type="GO" id="GO:0008236">
    <property type="term" value="F:serine-type peptidase activity"/>
    <property type="evidence" value="ECO:0007669"/>
    <property type="project" value="InterPro"/>
</dbReference>
<feature type="signal peptide" evidence="1">
    <location>
        <begin position="1"/>
        <end position="26"/>
    </location>
</feature>
<dbReference type="SUPFAM" id="SSF52096">
    <property type="entry name" value="ClpP/crotonase"/>
    <property type="match status" value="1"/>
</dbReference>